<proteinExistence type="predicted"/>
<evidence type="ECO:0000256" key="1">
    <source>
        <dbReference type="ARBA" id="ARBA00022734"/>
    </source>
</evidence>
<keyword evidence="2" id="KW-0175">Coiled coil</keyword>
<dbReference type="Gene3D" id="2.100.10.30">
    <property type="entry name" value="Jacalin-like lectin domain"/>
    <property type="match status" value="1"/>
</dbReference>
<dbReference type="AlphaFoldDB" id="A0A8J5LVL6"/>
<evidence type="ECO:0000259" key="3">
    <source>
        <dbReference type="Pfam" id="PF01419"/>
    </source>
</evidence>
<name>A0A8J5LVL6_ZINOF</name>
<dbReference type="InterPro" id="IPR036404">
    <property type="entry name" value="Jacalin-like_lectin_dom_sf"/>
</dbReference>
<keyword evidence="1" id="KW-0430">Lectin</keyword>
<evidence type="ECO:0000256" key="2">
    <source>
        <dbReference type="SAM" id="Coils"/>
    </source>
</evidence>
<dbReference type="EMBL" id="JACMSC010000004">
    <property type="protein sequence ID" value="KAG6526754.1"/>
    <property type="molecule type" value="Genomic_DNA"/>
</dbReference>
<evidence type="ECO:0000313" key="4">
    <source>
        <dbReference type="EMBL" id="KAG6526754.1"/>
    </source>
</evidence>
<dbReference type="SUPFAM" id="SSF51101">
    <property type="entry name" value="Mannose-binding lectins"/>
    <property type="match status" value="1"/>
</dbReference>
<comment type="caution">
    <text evidence="4">The sequence shown here is derived from an EMBL/GenBank/DDBJ whole genome shotgun (WGS) entry which is preliminary data.</text>
</comment>
<reference evidence="4 5" key="1">
    <citation type="submission" date="2020-08" db="EMBL/GenBank/DDBJ databases">
        <title>Plant Genome Project.</title>
        <authorList>
            <person name="Zhang R.-G."/>
        </authorList>
    </citation>
    <scope>NUCLEOTIDE SEQUENCE [LARGE SCALE GENOMIC DNA]</scope>
    <source>
        <tissue evidence="4">Rhizome</tissue>
    </source>
</reference>
<dbReference type="Pfam" id="PF01419">
    <property type="entry name" value="Jacalin"/>
    <property type="match status" value="1"/>
</dbReference>
<feature type="coiled-coil region" evidence="2">
    <location>
        <begin position="207"/>
        <end position="234"/>
    </location>
</feature>
<sequence>MSRAGSSGGKFHEFILQAGEYINWMVGSVREYNGETCITQLEFKTNWGCSMGLLGQKILPFGIFLLFIRLPLGVLHISVPITAATRETHQGRLLEPDTIEYFLPVSESKELQHVPQFHRPSAPTLPLRELAPSRTRAVGRPLLRLELMQVPRHPAHIVTRAAMEVVVVSLVVVTEKSLSVVPSVQKDDVNNCFSGLWKSWRRPNTDVEWLKKEMEKLKAKRNDIKSKIEEAKRGSNLATCRSQAVAA</sequence>
<organism evidence="4 5">
    <name type="scientific">Zingiber officinale</name>
    <name type="common">Ginger</name>
    <name type="synonym">Amomum zingiber</name>
    <dbReference type="NCBI Taxonomy" id="94328"/>
    <lineage>
        <taxon>Eukaryota</taxon>
        <taxon>Viridiplantae</taxon>
        <taxon>Streptophyta</taxon>
        <taxon>Embryophyta</taxon>
        <taxon>Tracheophyta</taxon>
        <taxon>Spermatophyta</taxon>
        <taxon>Magnoliopsida</taxon>
        <taxon>Liliopsida</taxon>
        <taxon>Zingiberales</taxon>
        <taxon>Zingiberaceae</taxon>
        <taxon>Zingiber</taxon>
    </lineage>
</organism>
<feature type="domain" description="Jacalin-type lectin" evidence="3">
    <location>
        <begin position="4"/>
        <end position="56"/>
    </location>
</feature>
<keyword evidence="5" id="KW-1185">Reference proteome</keyword>
<dbReference type="InterPro" id="IPR001229">
    <property type="entry name" value="Jacalin-like_lectin_dom"/>
</dbReference>
<protein>
    <recommendedName>
        <fullName evidence="3">Jacalin-type lectin domain-containing protein</fullName>
    </recommendedName>
</protein>
<evidence type="ECO:0000313" key="5">
    <source>
        <dbReference type="Proteomes" id="UP000734854"/>
    </source>
</evidence>
<accession>A0A8J5LVL6</accession>
<dbReference type="GO" id="GO:0030246">
    <property type="term" value="F:carbohydrate binding"/>
    <property type="evidence" value="ECO:0007669"/>
    <property type="project" value="UniProtKB-KW"/>
</dbReference>
<gene>
    <name evidence="4" type="ORF">ZIOFF_016755</name>
</gene>
<dbReference type="Proteomes" id="UP000734854">
    <property type="component" value="Unassembled WGS sequence"/>
</dbReference>